<evidence type="ECO:0000256" key="2">
    <source>
        <dbReference type="ARBA" id="ARBA00029447"/>
    </source>
</evidence>
<feature type="transmembrane region" description="Helical" evidence="4">
    <location>
        <begin position="96"/>
        <end position="124"/>
    </location>
</feature>
<comment type="similarity">
    <text evidence="2">Belongs to the methyl-accepting chemotaxis (MCP) protein family.</text>
</comment>
<reference evidence="6 7" key="1">
    <citation type="submission" date="2019-11" db="EMBL/GenBank/DDBJ databases">
        <title>Draft Genome Sequences of Six Type Strains of the Genus Massilia.</title>
        <authorList>
            <person name="Miess H."/>
            <person name="Frediansyah A."/>
            <person name="Goeker M."/>
            <person name="Gross H."/>
        </authorList>
    </citation>
    <scope>NUCLEOTIDE SEQUENCE [LARGE SCALE GENOMIC DNA]</scope>
    <source>
        <strain evidence="6 7">DSM 17513</strain>
    </source>
</reference>
<dbReference type="InterPro" id="IPR004090">
    <property type="entry name" value="Chemotax_Me-accpt_rcpt"/>
</dbReference>
<dbReference type="GO" id="GO:0005886">
    <property type="term" value="C:plasma membrane"/>
    <property type="evidence" value="ECO:0007669"/>
    <property type="project" value="TreeGrafter"/>
</dbReference>
<dbReference type="PROSITE" id="PS50111">
    <property type="entry name" value="CHEMOTAXIS_TRANSDUC_2"/>
    <property type="match status" value="1"/>
</dbReference>
<evidence type="ECO:0000256" key="3">
    <source>
        <dbReference type="PROSITE-ProRule" id="PRU00284"/>
    </source>
</evidence>
<dbReference type="CDD" id="cd11386">
    <property type="entry name" value="MCP_signal"/>
    <property type="match status" value="1"/>
</dbReference>
<protein>
    <submittedName>
        <fullName evidence="6">Chemotaxis protein</fullName>
    </submittedName>
</protein>
<gene>
    <name evidence="6" type="ORF">GJV26_26100</name>
</gene>
<evidence type="ECO:0000259" key="5">
    <source>
        <dbReference type="PROSITE" id="PS50111"/>
    </source>
</evidence>
<keyword evidence="7" id="KW-1185">Reference proteome</keyword>
<feature type="transmembrane region" description="Helical" evidence="4">
    <location>
        <begin position="144"/>
        <end position="164"/>
    </location>
</feature>
<dbReference type="SUPFAM" id="SSF58104">
    <property type="entry name" value="Methyl-accepting chemotaxis protein (MCP) signaling domain"/>
    <property type="match status" value="1"/>
</dbReference>
<keyword evidence="4" id="KW-1133">Transmembrane helix</keyword>
<sequence length="474" mass="49018">MMAHDHSLNNTHVAADRLMLGIVWALMALALALAGSRGTFGIALAAGLPAALLATALVAVAPGTRPTRMLIGVITMGFAALHIHQMAGETEFHFGIFVLLAFLLCYRDWTVIIAAAAVIAIHHASFNLLQQMGYGAICLTEPSWSRVFVHAGYVVAEAAVLCFLSVRLQRDAMRAAELTGIVARFTEGPAGTLDLRGGGAQAVSQSGQALDAGMRTLHAGIVAVTDGVERMTAATDEIGAANRAAVSRVGEQADALRLTAQAMDALTATVDTNRDKADGANELAASAAAVAQRGGTVVTEMVRTMDRINGSSEKIVDIIGAIDSIAFQTNILALNAAVEAARAGEQGRGFAVVASEVRTLAQRSAAAAREIKALIESSVAEIGAGHRLAGDAGRTMAEIVERIGEVHGIMGGIADASRTQAEQIGTVHAVQAQMRRVTEDCAGLVAGAASAADQLQQETAALGDAMLRFTTARG</sequence>
<organism evidence="6 7">
    <name type="scientific">Pseudoduganella dura</name>
    <dbReference type="NCBI Taxonomy" id="321982"/>
    <lineage>
        <taxon>Bacteria</taxon>
        <taxon>Pseudomonadati</taxon>
        <taxon>Pseudomonadota</taxon>
        <taxon>Betaproteobacteria</taxon>
        <taxon>Burkholderiales</taxon>
        <taxon>Oxalobacteraceae</taxon>
        <taxon>Telluria group</taxon>
        <taxon>Pseudoduganella</taxon>
    </lineage>
</organism>
<dbReference type="Pfam" id="PF00015">
    <property type="entry name" value="MCPsignal"/>
    <property type="match status" value="1"/>
</dbReference>
<dbReference type="GO" id="GO:0006935">
    <property type="term" value="P:chemotaxis"/>
    <property type="evidence" value="ECO:0007669"/>
    <property type="project" value="InterPro"/>
</dbReference>
<dbReference type="PRINTS" id="PR00260">
    <property type="entry name" value="CHEMTRNSDUCR"/>
</dbReference>
<dbReference type="PANTHER" id="PTHR43531">
    <property type="entry name" value="PROTEIN ICFG"/>
    <property type="match status" value="1"/>
</dbReference>
<comment type="caution">
    <text evidence="6">The sequence shown here is derived from an EMBL/GenBank/DDBJ whole genome shotgun (WGS) entry which is preliminary data.</text>
</comment>
<evidence type="ECO:0000313" key="7">
    <source>
        <dbReference type="Proteomes" id="UP000431684"/>
    </source>
</evidence>
<feature type="transmembrane region" description="Helical" evidence="4">
    <location>
        <begin position="67"/>
        <end position="84"/>
    </location>
</feature>
<keyword evidence="4" id="KW-0472">Membrane</keyword>
<dbReference type="AlphaFoldDB" id="A0A6I3XK37"/>
<keyword evidence="1" id="KW-0488">Methylation</keyword>
<dbReference type="EMBL" id="WNWM01000002">
    <property type="protein sequence ID" value="MUI15906.1"/>
    <property type="molecule type" value="Genomic_DNA"/>
</dbReference>
<dbReference type="InterPro" id="IPR004089">
    <property type="entry name" value="MCPsignal_dom"/>
</dbReference>
<evidence type="ECO:0000256" key="1">
    <source>
        <dbReference type="ARBA" id="ARBA00022481"/>
    </source>
</evidence>
<dbReference type="GO" id="GO:0007165">
    <property type="term" value="P:signal transduction"/>
    <property type="evidence" value="ECO:0007669"/>
    <property type="project" value="UniProtKB-KW"/>
</dbReference>
<name>A0A6I3XK37_9BURK</name>
<dbReference type="RefSeq" id="WP_155711534.1">
    <property type="nucleotide sequence ID" value="NZ_WNWM01000002.1"/>
</dbReference>
<feature type="transmembrane region" description="Helical" evidence="4">
    <location>
        <begin position="18"/>
        <end position="35"/>
    </location>
</feature>
<feature type="domain" description="Methyl-accepting transducer" evidence="5">
    <location>
        <begin position="227"/>
        <end position="456"/>
    </location>
</feature>
<dbReference type="InterPro" id="IPR051310">
    <property type="entry name" value="MCP_chemotaxis"/>
</dbReference>
<keyword evidence="4" id="KW-0812">Transmembrane</keyword>
<proteinExistence type="inferred from homology"/>
<dbReference type="Proteomes" id="UP000431684">
    <property type="component" value="Unassembled WGS sequence"/>
</dbReference>
<dbReference type="PANTHER" id="PTHR43531:SF14">
    <property type="entry name" value="METHYL-ACCEPTING CHEMOTAXIS PROTEIN I-RELATED"/>
    <property type="match status" value="1"/>
</dbReference>
<dbReference type="SMART" id="SM00283">
    <property type="entry name" value="MA"/>
    <property type="match status" value="1"/>
</dbReference>
<dbReference type="Gene3D" id="1.10.287.950">
    <property type="entry name" value="Methyl-accepting chemotaxis protein"/>
    <property type="match status" value="1"/>
</dbReference>
<evidence type="ECO:0000256" key="4">
    <source>
        <dbReference type="SAM" id="Phobius"/>
    </source>
</evidence>
<evidence type="ECO:0000313" key="6">
    <source>
        <dbReference type="EMBL" id="MUI15906.1"/>
    </source>
</evidence>
<keyword evidence="3" id="KW-0807">Transducer</keyword>
<feature type="transmembrane region" description="Helical" evidence="4">
    <location>
        <begin position="42"/>
        <end position="61"/>
    </location>
</feature>
<accession>A0A6I3XK37</accession>
<dbReference type="OrthoDB" id="9806477at2"/>
<dbReference type="GO" id="GO:0004888">
    <property type="term" value="F:transmembrane signaling receptor activity"/>
    <property type="evidence" value="ECO:0007669"/>
    <property type="project" value="InterPro"/>
</dbReference>